<accession>A0A5J6MZA0</accession>
<dbReference type="Gene3D" id="1.20.58.320">
    <property type="entry name" value="TPR-like"/>
    <property type="match status" value="1"/>
</dbReference>
<evidence type="ECO:0000313" key="2">
    <source>
        <dbReference type="Proteomes" id="UP000326202"/>
    </source>
</evidence>
<reference evidence="1 2" key="1">
    <citation type="submission" date="2019-08" db="EMBL/GenBank/DDBJ databases">
        <title>Hyperibacter terrae gen. nov., sp. nov. and Hyperibacter viscosus sp. nov., two new members in the family Rhodospirillaceae isolated from the rhizosphere of Hypericum perforatum.</title>
        <authorList>
            <person name="Noviana Z."/>
        </authorList>
    </citation>
    <scope>NUCLEOTIDE SEQUENCE [LARGE SCALE GENOMIC DNA]</scope>
    <source>
        <strain evidence="1 2">R5913</strain>
    </source>
</reference>
<dbReference type="SUPFAM" id="SSF48452">
    <property type="entry name" value="TPR-like"/>
    <property type="match status" value="1"/>
</dbReference>
<dbReference type="KEGG" id="htq:FRZ44_53310"/>
<dbReference type="OrthoDB" id="7593450at2"/>
<gene>
    <name evidence="1" type="ORF">FRZ44_53310</name>
</gene>
<name>A0A5J6MZA0_9PROT</name>
<dbReference type="InterPro" id="IPR011990">
    <property type="entry name" value="TPR-like_helical_dom_sf"/>
</dbReference>
<dbReference type="EMBL" id="CP042906">
    <property type="protein sequence ID" value="QEX20016.1"/>
    <property type="molecule type" value="Genomic_DNA"/>
</dbReference>
<organism evidence="1 2">
    <name type="scientific">Hypericibacter terrae</name>
    <dbReference type="NCBI Taxonomy" id="2602015"/>
    <lineage>
        <taxon>Bacteria</taxon>
        <taxon>Pseudomonadati</taxon>
        <taxon>Pseudomonadota</taxon>
        <taxon>Alphaproteobacteria</taxon>
        <taxon>Rhodospirillales</taxon>
        <taxon>Dongiaceae</taxon>
        <taxon>Hypericibacter</taxon>
    </lineage>
</organism>
<dbReference type="Pfam" id="PF06041">
    <property type="entry name" value="DUF924"/>
    <property type="match status" value="1"/>
</dbReference>
<keyword evidence="2" id="KW-1185">Reference proteome</keyword>
<proteinExistence type="predicted"/>
<dbReference type="Proteomes" id="UP000326202">
    <property type="component" value="Chromosome"/>
</dbReference>
<dbReference type="AlphaFoldDB" id="A0A5J6MZA0"/>
<evidence type="ECO:0000313" key="1">
    <source>
        <dbReference type="EMBL" id="QEX20016.1"/>
    </source>
</evidence>
<dbReference type="RefSeq" id="WP_151180023.1">
    <property type="nucleotide sequence ID" value="NZ_CP042906.1"/>
</dbReference>
<protein>
    <submittedName>
        <fullName evidence="1">Membrane protein</fullName>
    </submittedName>
</protein>
<dbReference type="Gene3D" id="1.25.40.10">
    <property type="entry name" value="Tetratricopeptide repeat domain"/>
    <property type="match status" value="1"/>
</dbReference>
<sequence length="190" mass="22500">MDPRALLEFWLSDYARPLWFERNATFDAEIRHRFGGWIEPGAQGRLAEWERRPDTALALVVLLDQFPRNIFRNSPRAFLYDAAARAVALRALERGFDQATPLDRRTFFYLPIEHSEQIEHQHRSVELFRRWVEAHEGDAARNEAEDTFRYVLRHCEIIERFGRFPHRNLALGRESTPEELAFLTEPMSDF</sequence>
<dbReference type="InterPro" id="IPR010323">
    <property type="entry name" value="DUF924"/>
</dbReference>